<evidence type="ECO:0000256" key="1">
    <source>
        <dbReference type="ARBA" id="ARBA00022801"/>
    </source>
</evidence>
<sequence>MRIEDEHQLLSKKRVVKGSRFFLDDDLTPMQVKERRGESDKVRAAGDEGKKAWLYNGKAVIVNLMSQNTSSQQSGRKERVEKGYFSLFPAGEILLLGDFNAKTANEQSNMCSKEDYTRIWLTKEENHQWARCSEDNKGIIYLCKELLDLCDTCDLLICNGLDHDTTKVLRMKEAPSNLQNKLNNEENGKVTSTCFEGFCKDGARKHGDQNGHQQDMRTQFGILLADIGFVKLPKVDCKKDQIDKLLDDLSQPFNIYAQQSAIVKSTLCAGLYPNVVAMEEGSMKIVHAGGINRHSSLGPRNRPRWFDGRREVFVHPTSINFTTSEFRHPFMVFLEKVETTKVFLRDTTIISPYALLLFGGPINIQHQTGTVILDGWLKMNAPAQTAVLFKELRLTLCSILQELIQKPKERVAVAEREVIHSIVQLLSDEEKPQC</sequence>
<comment type="caution">
    <text evidence="5">The sequence shown here is derived from an EMBL/GenBank/DDBJ whole genome shotgun (WGS) entry which is preliminary data.</text>
</comment>
<dbReference type="Proteomes" id="UP000824469">
    <property type="component" value="Unassembled WGS sequence"/>
</dbReference>
<dbReference type="Pfam" id="PF26026">
    <property type="entry name" value="RNA_hel_CTD"/>
    <property type="match status" value="1"/>
</dbReference>
<name>A0AA38FJX8_TAXCH</name>
<evidence type="ECO:0000313" key="6">
    <source>
        <dbReference type="Proteomes" id="UP000824469"/>
    </source>
</evidence>
<feature type="domain" description="DEAD-box helicase OB fold" evidence="3">
    <location>
        <begin position="264"/>
        <end position="362"/>
    </location>
</feature>
<dbReference type="Pfam" id="PF07717">
    <property type="entry name" value="OB_NTP_bind"/>
    <property type="match status" value="1"/>
</dbReference>
<dbReference type="EMBL" id="JAHRHJ020000008">
    <property type="protein sequence ID" value="KAH9305424.1"/>
    <property type="molecule type" value="Genomic_DNA"/>
</dbReference>
<dbReference type="InterPro" id="IPR011709">
    <property type="entry name" value="DEAD-box_helicase_OB_fold"/>
</dbReference>
<gene>
    <name evidence="5" type="ORF">KI387_009828</name>
</gene>
<dbReference type="GO" id="GO:0004386">
    <property type="term" value="F:helicase activity"/>
    <property type="evidence" value="ECO:0007669"/>
    <property type="project" value="UniProtKB-KW"/>
</dbReference>
<evidence type="ECO:0000256" key="2">
    <source>
        <dbReference type="ARBA" id="ARBA00022806"/>
    </source>
</evidence>
<dbReference type="AlphaFoldDB" id="A0AA38FJX8"/>
<protein>
    <submittedName>
        <fullName evidence="5">Uncharacterized protein</fullName>
    </submittedName>
</protein>
<keyword evidence="2" id="KW-0067">ATP-binding</keyword>
<feature type="domain" description="RNA helicase C-terminal" evidence="4">
    <location>
        <begin position="370"/>
        <end position="427"/>
    </location>
</feature>
<keyword evidence="1" id="KW-0378">Hydrolase</keyword>
<evidence type="ECO:0000313" key="5">
    <source>
        <dbReference type="EMBL" id="KAH9305424.1"/>
    </source>
</evidence>
<evidence type="ECO:0000259" key="4">
    <source>
        <dbReference type="Pfam" id="PF26026"/>
    </source>
</evidence>
<keyword evidence="2" id="KW-0347">Helicase</keyword>
<reference evidence="5 6" key="1">
    <citation type="journal article" date="2021" name="Nat. Plants">
        <title>The Taxus genome provides insights into paclitaxel biosynthesis.</title>
        <authorList>
            <person name="Xiong X."/>
            <person name="Gou J."/>
            <person name="Liao Q."/>
            <person name="Li Y."/>
            <person name="Zhou Q."/>
            <person name="Bi G."/>
            <person name="Li C."/>
            <person name="Du R."/>
            <person name="Wang X."/>
            <person name="Sun T."/>
            <person name="Guo L."/>
            <person name="Liang H."/>
            <person name="Lu P."/>
            <person name="Wu Y."/>
            <person name="Zhang Z."/>
            <person name="Ro D.K."/>
            <person name="Shang Y."/>
            <person name="Huang S."/>
            <person name="Yan J."/>
        </authorList>
    </citation>
    <scope>NUCLEOTIDE SEQUENCE [LARGE SCALE GENOMIC DNA]</scope>
    <source>
        <strain evidence="5">Ta-2019</strain>
    </source>
</reference>
<keyword evidence="6" id="KW-1185">Reference proteome</keyword>
<accession>A0AA38FJX8</accession>
<evidence type="ECO:0000259" key="3">
    <source>
        <dbReference type="Pfam" id="PF07717"/>
    </source>
</evidence>
<keyword evidence="2" id="KW-0547">Nucleotide-binding</keyword>
<organism evidence="5 6">
    <name type="scientific">Taxus chinensis</name>
    <name type="common">Chinese yew</name>
    <name type="synonym">Taxus wallichiana var. chinensis</name>
    <dbReference type="NCBI Taxonomy" id="29808"/>
    <lineage>
        <taxon>Eukaryota</taxon>
        <taxon>Viridiplantae</taxon>
        <taxon>Streptophyta</taxon>
        <taxon>Embryophyta</taxon>
        <taxon>Tracheophyta</taxon>
        <taxon>Spermatophyta</taxon>
        <taxon>Pinopsida</taxon>
        <taxon>Pinidae</taxon>
        <taxon>Conifers II</taxon>
        <taxon>Cupressales</taxon>
        <taxon>Taxaceae</taxon>
        <taxon>Taxus</taxon>
    </lineage>
</organism>
<proteinExistence type="predicted"/>
<dbReference type="InterPro" id="IPR059023">
    <property type="entry name" value="RNA_hel_CTD"/>
</dbReference>